<proteinExistence type="inferred from homology"/>
<dbReference type="InterPro" id="IPR011050">
    <property type="entry name" value="Pectin_lyase_fold/virulence"/>
</dbReference>
<dbReference type="InterPro" id="IPR008619">
    <property type="entry name" value="Filamentous_hemagglutn_rpt"/>
</dbReference>
<dbReference type="Pfam" id="PF04829">
    <property type="entry name" value="PT-VENN"/>
    <property type="match status" value="1"/>
</dbReference>
<feature type="compositionally biased region" description="Basic and acidic residues" evidence="6">
    <location>
        <begin position="2237"/>
        <end position="2248"/>
    </location>
</feature>
<feature type="region of interest" description="Disordered" evidence="6">
    <location>
        <begin position="2632"/>
        <end position="2685"/>
    </location>
</feature>
<evidence type="ECO:0000313" key="9">
    <source>
        <dbReference type="Proteomes" id="UP000480164"/>
    </source>
</evidence>
<feature type="region of interest" description="Disordered" evidence="6">
    <location>
        <begin position="2451"/>
        <end position="2490"/>
    </location>
</feature>
<protein>
    <submittedName>
        <fullName evidence="8">Filamentous hemagglutinin N-terminal domain-containing protein</fullName>
    </submittedName>
</protein>
<feature type="compositionally biased region" description="Basic and acidic residues" evidence="6">
    <location>
        <begin position="2002"/>
        <end position="2019"/>
    </location>
</feature>
<dbReference type="Proteomes" id="UP000480164">
    <property type="component" value="Unassembled WGS sequence"/>
</dbReference>
<feature type="region of interest" description="Disordered" evidence="6">
    <location>
        <begin position="2179"/>
        <end position="2200"/>
    </location>
</feature>
<evidence type="ECO:0000256" key="4">
    <source>
        <dbReference type="ARBA" id="ARBA00023026"/>
    </source>
</evidence>
<keyword evidence="2" id="KW-0800">Toxin</keyword>
<dbReference type="InterPro" id="IPR012334">
    <property type="entry name" value="Pectin_lyas_fold"/>
</dbReference>
<dbReference type="InterPro" id="IPR008638">
    <property type="entry name" value="FhaB/CdiA-like_TPS"/>
</dbReference>
<evidence type="ECO:0000313" key="8">
    <source>
        <dbReference type="EMBL" id="MTD28995.1"/>
    </source>
</evidence>
<evidence type="ECO:0000259" key="7">
    <source>
        <dbReference type="SMART" id="SM00912"/>
    </source>
</evidence>
<name>A0ABW9RHK4_9GAMM</name>
<dbReference type="InterPro" id="IPR010069">
    <property type="entry name" value="CdiA_FHA1_rpt"/>
</dbReference>
<comment type="caution">
    <text evidence="8">The sequence shown here is derived from an EMBL/GenBank/DDBJ whole genome shotgun (WGS) entry which is preliminary data.</text>
</comment>
<feature type="compositionally biased region" description="Basic and acidic residues" evidence="6">
    <location>
        <begin position="2094"/>
        <end position="2103"/>
    </location>
</feature>
<evidence type="ECO:0000256" key="3">
    <source>
        <dbReference type="ARBA" id="ARBA00022913"/>
    </source>
</evidence>
<dbReference type="NCBIfam" id="TIGR01901">
    <property type="entry name" value="adhes_NPXG"/>
    <property type="match status" value="1"/>
</dbReference>
<feature type="region of interest" description="Disordered" evidence="6">
    <location>
        <begin position="1992"/>
        <end position="2032"/>
    </location>
</feature>
<feature type="compositionally biased region" description="Polar residues" evidence="6">
    <location>
        <begin position="2659"/>
        <end position="2668"/>
    </location>
</feature>
<dbReference type="Pfam" id="PF05860">
    <property type="entry name" value="TPS"/>
    <property type="match status" value="1"/>
</dbReference>
<evidence type="ECO:0000256" key="5">
    <source>
        <dbReference type="ARBA" id="ARBA00024043"/>
    </source>
</evidence>
<feature type="compositionally biased region" description="Polar residues" evidence="6">
    <location>
        <begin position="2462"/>
        <end position="2480"/>
    </location>
</feature>
<dbReference type="Pfam" id="PF13018">
    <property type="entry name" value="ESPR"/>
    <property type="match status" value="1"/>
</dbReference>
<feature type="compositionally biased region" description="Low complexity" evidence="6">
    <location>
        <begin position="2188"/>
        <end position="2197"/>
    </location>
</feature>
<keyword evidence="9" id="KW-1185">Reference proteome</keyword>
<dbReference type="Gene3D" id="2.160.20.10">
    <property type="entry name" value="Single-stranded right-handed beta-helix, Pectin lyase-like"/>
    <property type="match status" value="1"/>
</dbReference>
<feature type="compositionally biased region" description="Basic and acidic residues" evidence="6">
    <location>
        <begin position="2072"/>
        <end position="2085"/>
    </location>
</feature>
<comment type="similarity">
    <text evidence="5">In the N-terminal section; belongs to the CdiA toxin family.</text>
</comment>
<keyword evidence="4" id="KW-0843">Virulence</keyword>
<feature type="region of interest" description="Disordered" evidence="6">
    <location>
        <begin position="2231"/>
        <end position="2253"/>
    </location>
</feature>
<dbReference type="InterPro" id="IPR006914">
    <property type="entry name" value="VENN_dom"/>
</dbReference>
<accession>A0ABW9RHK4</accession>
<feature type="region of interest" description="Disordered" evidence="6">
    <location>
        <begin position="2072"/>
        <end position="2112"/>
    </location>
</feature>
<dbReference type="Pfam" id="PF05594">
    <property type="entry name" value="Fil_haemagg"/>
    <property type="match status" value="7"/>
</dbReference>
<dbReference type="Pfam" id="PF13332">
    <property type="entry name" value="Fil_haemagg_2"/>
    <property type="match status" value="4"/>
</dbReference>
<keyword evidence="3" id="KW-1266">Target cell cytoplasm</keyword>
<dbReference type="NCBIfam" id="TIGR01731">
    <property type="entry name" value="fil_hemag_20aa"/>
    <property type="match status" value="22"/>
</dbReference>
<evidence type="ECO:0000256" key="1">
    <source>
        <dbReference type="ARBA" id="ARBA00004219"/>
    </source>
</evidence>
<evidence type="ECO:0000256" key="6">
    <source>
        <dbReference type="SAM" id="MobiDB-lite"/>
    </source>
</evidence>
<dbReference type="SMART" id="SM00912">
    <property type="entry name" value="Haemagg_act"/>
    <property type="match status" value="1"/>
</dbReference>
<sequence length="3207" mass="331486">MNRHCYRLIFSRTHGELRVVSELARSCSSEPGQSRGTGAPRLWVTVRRAVWMLGLSLSAAPALAAGIVADGKAGAGQRPQIITTQNGLPQVNITAPNKAGVSHNPYRQFDVDKRGAILNNSASMTSTKLAGMIQGNPNLKQNAAPARVILNEVNSNSPSELRGFLEVAGGRAQVIVANPAGIVCNGCGTINAGRMTLTTGKTELNPDGSLAGYRVERGTVRIEGGGLNGDARHDTEYVDVLARAVEINAGVRAKQGLNVVAGRNHISADTHTVNALAADGKAPELAIDMGQMGGMYSGQIRMIGTEAGVGVRNQGGHIQAEKTLTVSSDGKLTWQSGAQDAVTQAGGDIRLAARDDIEHHGKLHSGGTLSVESRDGGLKQSGTLAAAGDVSLKAKRSMTGSGSLLAGSDINSTLTREADLTLSAGGDISASGSLLSKKTVSISGRRVDLSQSTLAARQLNIDAQAGGVALQRASVDSGELVVNSAADVDAQQAQIGAGRWDINAGSLFARGSIWSQTGAGTSRFALSGLLDNSDGSIEARRLSLTGAALTNRRGRLVALDNAEQRWQIDGLLDNSSGTLGSNGSLTLEAGNLDNQGGSLQSQSALNIIAKAAINNAGGQLTAGGPVKVQADSLLNGQGSVESLDSLDMQLTRALDNSGGRLFSRQTQTLTAADIFNTGGWMGTQGSWSAVSGRFVNRDGNVQSGLGAMLTAATLDNRQGIMASGAALAIGVSGDIDNRAGNLSAQRQLSVQGHTAGAAGGHLNNAGGQMLAGDALTVAALSIDNGQGGLISSLQQMQLKADNALDNRRGQLESGGDMKIAADALQNEGGMIAGQQQLGLNVLTLLDNHGGTVKSNGDQLISAGQINNRQGVFSSGAGLDLTAQQLDNQNGTVVGRGAGVYRVTTLSNQQGKIHSGDALTIASDIVNNQGGQLVATRALDLHAAQLSNQTRGQISSQGALTIQTDSLNNRDGGVLLGTTHTAVTARSLDNSAGELKSAGTLTLSLLETLDNRRGRILANRALTIQGSDSRARSAAAPALNLLNQSGVVQSGDTLTVQTSTLNNQGGTLLSQQALNLSVLQDYTHRAGDTLSSNGTLTLSVAGVLTSLTDWLLPGSLTLNSRHFTNQGALVGKTLQLTTGTLINRGRLEADSLTLNVDALDNPATLIGDDITVRARIIDNYGRDAAIAATRHLDLRASERLTNRDGSLLYSSGSLSLGSDDLIENRAASIEADGDITVEAGRLNNLRVGLNIARNAVSSDYRWHRYNYYWRSYGSKVGHSVNTMAPTTQRLTFNDSAAAANNRYGTLLAIDAGARRAQVRVKNNRGAMTVLWVNYLSLKPNADGSYAMTFYETRGQRQNNVPTPYQNTVWREHDQGELEQWDPDWHIDIAAAPCVSDYNNLRERTVTGTVTRDRLVSAGTGAHILAGGNMVLRVTGQLLNDASTLSAGGNLNIAGAKNIVNRGYSVNERRQEHIVDHYDRDTNHWYPTFDHDTTTALTTIDAILTGNGAVTIQGTGIENVTVNQAQISSVAAAQNAAEAERAGQERNPLAVDLSSGSRPLTPGELALTGQQHPDRVAMSVPDNGLFRQQIAAGSPFLVVTDARFTSRSRFISSDYLLGLVGYDPAQVVKRLGDGFYEQRLVREQMLTLTGRLPEKGEDAMAQYQRLMNNGGSVAQDFHLVPGVALTPAQIAALQQDIVWLVSETVDTAGGPQTVWVPKVYLANSTVRLSGDGALIAGGSLQLSADSLNNAANLVSDRALNVDADSFLHQGGDIRAGSISVTAGSLTLSTRLQDALRQASMSAGDITLNGKDVRLEGAKLDATQSLSLNAQNSLDIGAARSSHTASLAVISGAMGNRTSAGREEAGTRMATVSGEWQQALGSTLSAGSSLSLRAGQDITLQGSQAKAGGSIRAEAGGGVKLLAETTTNTTHLTASSRTSSVSNTRREDRLQLSTLSGDGGVTVVAGNSLLMEGAQVDSRQGNVGVSAQAVTVREARGVVSDQDNENTHEGKTRSRRERETVRDSGTGSTLSGQRGVTVIARESDIAVTGSTLHSEEGAIALQAKRDVLINSATDRESAFSEERSEKKGVLSKSSSHRVQDDRDTHEQGSLLSGESVSVSAGRDLAVRGSAIVADKDVTLAAGNNAEIAAATETASRYLLEEKKKSGLMSSGGIGFTVGSQSTRHQVDEKATTQSQSVSTVGSRQGNVSITAGNRVHIGGADLVAGRDLSIAGDSVQIDPGYDKRRREESVESRQSGLTLALSGTVGSAVNTAVSTAQQARKEGDGRLQALQGTKAILSGAQGVQAYDHDSAVTEAADAKNAAGGMSKDADGAAKGATNTVGVSLSYGSQSSKSETVTRSSQSQGSSLTAGGSLSITATGRGNGPDSGDIRIAGSQLKAGKDLSLDASRDIHLLSAQNTESTDGKNSSRGGSVGVGIGVGSGGFGISVSASVNGGKGHETGRGLTHTETTLDAGSAVSLTSGRDTTLRGAQMSGETVAADVGRHLTLASEQDSDSYDAKQQNVSAGGSFTFGSMTGSANVNVSRDRMKSRFDSVKEQTGLYAGSGGYDIRVGEHTRLDGAVISSTAAADKNRLDTGTLGWSDIHNRADYKTEHQSAGFNSGGPVGANLLSNVSALPVSGSGSEGHAEGTTKSAVSAGRLTVRDTANQQQDVSGLSRDTAHANDGSITPIFNKEKEQKRLQQAQLVSDIASQALDIYNTHEATKATREATAALADKDRQREYEGRAVAELADAKRVDPAVDDSRQAVKDKAWQLAYEDALSRNGAQTGGSVSTGVNAVVSALQGLAGGDIRRALAQGAAPYLAGVVKSLTTQNKPYGEQSTQEKASNALGHALLGGVVAELSGGSAAAGAAGGVTGELAAPAIALALYGTADSSRLTSGQKENLSALATLAAGIASGVSGGSTTDAVTGAQAGKNAVENNFLGATSSEKLDNAVEKIKQGDKSLAAANDLLKLENADKRSDALVSKFTKDPSQMSSTERAELTGYLRVYAAEMEKEYGPAVSQELVKGLLSGQDYIKRNPDSEAMAKAQTIMNTWGYHKSNASIGDAPLMFGSSVLGTTIKEGMALNAAIGVGVNAGVQLTGKDPFSYVDVIMAGITSAATTGKGIVGSAAINMGGAAIGNGIKGEDPKNSTLGAGFGSVAGGVAGKVASEVMKPVVKETVSDVAAAAIGSLTSEVAGNKVKDQLDHNEGKK</sequence>
<feature type="region of interest" description="Disordered" evidence="6">
    <location>
        <begin position="2343"/>
        <end position="2388"/>
    </location>
</feature>
<dbReference type="SUPFAM" id="SSF51126">
    <property type="entry name" value="Pectin lyase-like"/>
    <property type="match status" value="1"/>
</dbReference>
<dbReference type="EMBL" id="WLZX01000011">
    <property type="protein sequence ID" value="MTD28995.1"/>
    <property type="molecule type" value="Genomic_DNA"/>
</dbReference>
<dbReference type="RefSeq" id="WP_154754240.1">
    <property type="nucleotide sequence ID" value="NZ_WLZX01000011.1"/>
</dbReference>
<reference evidence="8 9" key="1">
    <citation type="submission" date="2019-11" db="EMBL/GenBank/DDBJ databases">
        <title>Erwinia sp. nov., isolated from feces of birds in Tibet plateau of China.</title>
        <authorList>
            <person name="Ge Y."/>
        </authorList>
    </citation>
    <scope>NUCLEOTIDE SEQUENCE [LARGE SCALE GENOMIC DNA]</scope>
    <source>
        <strain evidence="8 9">J316</strain>
    </source>
</reference>
<dbReference type="InterPro" id="IPR025157">
    <property type="entry name" value="Hemagglutinin_rpt"/>
</dbReference>
<evidence type="ECO:0000256" key="2">
    <source>
        <dbReference type="ARBA" id="ARBA00022656"/>
    </source>
</evidence>
<dbReference type="InterPro" id="IPR024973">
    <property type="entry name" value="ESPR"/>
</dbReference>
<feature type="domain" description="Filamentous haemagglutinin FhaB/tRNA nuclease CdiA-like TPS" evidence="7">
    <location>
        <begin position="85"/>
        <end position="207"/>
    </location>
</feature>
<organism evidence="8 9">
    <name type="scientific">Erwinia sorbitola</name>
    <dbReference type="NCBI Taxonomy" id="2681984"/>
    <lineage>
        <taxon>Bacteria</taxon>
        <taxon>Pseudomonadati</taxon>
        <taxon>Pseudomonadota</taxon>
        <taxon>Gammaproteobacteria</taxon>
        <taxon>Enterobacterales</taxon>
        <taxon>Erwiniaceae</taxon>
        <taxon>Erwinia</taxon>
    </lineage>
</organism>
<comment type="subcellular location">
    <subcellularLocation>
        <location evidence="1">Target cell</location>
        <location evidence="1">Target cell cytoplasm</location>
    </subcellularLocation>
</comment>
<gene>
    <name evidence="8" type="ORF">GK011_18855</name>
</gene>
<feature type="compositionally biased region" description="Polar residues" evidence="6">
    <location>
        <begin position="2020"/>
        <end position="2031"/>
    </location>
</feature>
<feature type="compositionally biased region" description="Polar residues" evidence="6">
    <location>
        <begin position="2343"/>
        <end position="2376"/>
    </location>
</feature>